<proteinExistence type="predicted"/>
<reference evidence="1 2" key="1">
    <citation type="submission" date="2019-03" db="EMBL/GenBank/DDBJ databases">
        <title>Genomic Encyclopedia of Type Strains, Phase IV (KMG-IV): sequencing the most valuable type-strain genomes for metagenomic binning, comparative biology and taxonomic classification.</title>
        <authorList>
            <person name="Goeker M."/>
        </authorList>
    </citation>
    <scope>NUCLEOTIDE SEQUENCE [LARGE SCALE GENOMIC DNA]</scope>
    <source>
        <strain evidence="1 2">DSM 1709</strain>
    </source>
</reference>
<dbReference type="OrthoDB" id="8924956at2"/>
<dbReference type="SUPFAM" id="SSF56601">
    <property type="entry name" value="beta-lactamase/transpeptidase-like"/>
    <property type="match status" value="2"/>
</dbReference>
<dbReference type="EMBL" id="SLXD01000003">
    <property type="protein sequence ID" value="TCP04092.1"/>
    <property type="molecule type" value="Genomic_DNA"/>
</dbReference>
<evidence type="ECO:0000313" key="2">
    <source>
        <dbReference type="Proteomes" id="UP000295106"/>
    </source>
</evidence>
<name>A0A4R2MBJ1_RUBGE</name>
<sequence length="342" mass="35905">MDRATCPTFLRRLVPALLVTLAGCGGGGGGGGFSDAPTLAERIAAARSVAETAADCEQIRPFYWEVGDASGPLASGSFAGLLLTIDADTTLPIASASKWIYGSYVVQSKAGVLSDDDIRFLGFRSGYTNFRACGSDTTVGNCLDVEGRDGGTNGDYVAENDGFFVYSGGHMQKHASMNPALADLGPSALATEMRRVLGTGITMSYSGPQLAGGVETSATDYALFLRRILDGTLSYERAALGTHPVCVDPASCSTAKFTPSPEGEQWHYSIGHWVEDDPDVGDGAFSSPGAFGFYPWIDASKTWYGVISRLSLLDSDPDTSVAVDSVQCGRAIRAAWLNPASQ</sequence>
<dbReference type="Proteomes" id="UP000295106">
    <property type="component" value="Unassembled WGS sequence"/>
</dbReference>
<gene>
    <name evidence="1" type="ORF">EV684_103341</name>
</gene>
<dbReference type="RefSeq" id="WP_132645644.1">
    <property type="nucleotide sequence ID" value="NZ_CP181386.1"/>
</dbReference>
<protein>
    <recommendedName>
        <fullName evidence="3">Beta-lactamase family protein</fullName>
    </recommendedName>
</protein>
<evidence type="ECO:0000313" key="1">
    <source>
        <dbReference type="EMBL" id="TCP04092.1"/>
    </source>
</evidence>
<dbReference type="AlphaFoldDB" id="A0A4R2MBJ1"/>
<evidence type="ECO:0008006" key="3">
    <source>
        <dbReference type="Google" id="ProtNLM"/>
    </source>
</evidence>
<comment type="caution">
    <text evidence="1">The sequence shown here is derived from an EMBL/GenBank/DDBJ whole genome shotgun (WGS) entry which is preliminary data.</text>
</comment>
<dbReference type="PROSITE" id="PS51257">
    <property type="entry name" value="PROKAR_LIPOPROTEIN"/>
    <property type="match status" value="1"/>
</dbReference>
<organism evidence="1 2">
    <name type="scientific">Rubrivivax gelatinosus</name>
    <name type="common">Rhodocyclus gelatinosus</name>
    <name type="synonym">Rhodopseudomonas gelatinosa</name>
    <dbReference type="NCBI Taxonomy" id="28068"/>
    <lineage>
        <taxon>Bacteria</taxon>
        <taxon>Pseudomonadati</taxon>
        <taxon>Pseudomonadota</taxon>
        <taxon>Betaproteobacteria</taxon>
        <taxon>Burkholderiales</taxon>
        <taxon>Sphaerotilaceae</taxon>
        <taxon>Rubrivivax</taxon>
    </lineage>
</organism>
<accession>A0A4R2MBJ1</accession>
<dbReference type="Gene3D" id="3.40.710.10">
    <property type="entry name" value="DD-peptidase/beta-lactamase superfamily"/>
    <property type="match status" value="1"/>
</dbReference>
<dbReference type="GeneID" id="99684435"/>
<dbReference type="InterPro" id="IPR012338">
    <property type="entry name" value="Beta-lactam/transpept-like"/>
</dbReference>